<name>A0A1I2TG58_9SPHI</name>
<evidence type="ECO:0000313" key="4">
    <source>
        <dbReference type="EMBL" id="SFG63890.1"/>
    </source>
</evidence>
<keyword evidence="2" id="KW-0479">Metal-binding</keyword>
<dbReference type="GO" id="GO:0005737">
    <property type="term" value="C:cytoplasm"/>
    <property type="evidence" value="ECO:0007669"/>
    <property type="project" value="UniProtKB-SubCell"/>
</dbReference>
<dbReference type="InterPro" id="IPR010723">
    <property type="entry name" value="HemN_C"/>
</dbReference>
<dbReference type="Proteomes" id="UP000199666">
    <property type="component" value="Unassembled WGS sequence"/>
</dbReference>
<keyword evidence="2" id="KW-0963">Cytoplasm</keyword>
<dbReference type="InterPro" id="IPR034505">
    <property type="entry name" value="Coproporphyrinogen-III_oxidase"/>
</dbReference>
<dbReference type="GO" id="GO:0004109">
    <property type="term" value="F:coproporphyrinogen oxidase activity"/>
    <property type="evidence" value="ECO:0007669"/>
    <property type="project" value="InterPro"/>
</dbReference>
<dbReference type="InterPro" id="IPR004559">
    <property type="entry name" value="HemW-like"/>
</dbReference>
<dbReference type="Pfam" id="PF06969">
    <property type="entry name" value="HemN_C"/>
    <property type="match status" value="1"/>
</dbReference>
<proteinExistence type="inferred from homology"/>
<keyword evidence="2" id="KW-0004">4Fe-4S</keyword>
<dbReference type="SUPFAM" id="SSF102114">
    <property type="entry name" value="Radical SAM enzymes"/>
    <property type="match status" value="1"/>
</dbReference>
<accession>A0A1I2TG58</accession>
<comment type="subcellular location">
    <subcellularLocation>
        <location evidence="2">Cytoplasm</location>
    </subcellularLocation>
</comment>
<dbReference type="Pfam" id="PF04055">
    <property type="entry name" value="Radical_SAM"/>
    <property type="match status" value="1"/>
</dbReference>
<dbReference type="GO" id="GO:0006779">
    <property type="term" value="P:porphyrin-containing compound biosynthetic process"/>
    <property type="evidence" value="ECO:0007669"/>
    <property type="project" value="InterPro"/>
</dbReference>
<dbReference type="GO" id="GO:0051539">
    <property type="term" value="F:4 iron, 4 sulfur cluster binding"/>
    <property type="evidence" value="ECO:0007669"/>
    <property type="project" value="UniProtKB-UniRule"/>
</dbReference>
<dbReference type="PANTHER" id="PTHR13932:SF5">
    <property type="entry name" value="RADICAL S-ADENOSYL METHIONINE DOMAIN-CONTAINING PROTEIN 1, MITOCHONDRIAL"/>
    <property type="match status" value="1"/>
</dbReference>
<comment type="function">
    <text evidence="2">Probably acts as a heme chaperone, transferring heme to an unknown acceptor. Binds one molecule of heme per monomer, possibly covalently. Binds 1 [4Fe-4S] cluster. The cluster is coordinated with 3 cysteines and an exchangeable S-adenosyl-L-methionine.</text>
</comment>
<dbReference type="RefSeq" id="WP_090991867.1">
    <property type="nucleotide sequence ID" value="NZ_FOPP01000001.1"/>
</dbReference>
<gene>
    <name evidence="4" type="ORF">SAMN04489864_101395</name>
</gene>
<dbReference type="EMBL" id="FOPP01000001">
    <property type="protein sequence ID" value="SFG63890.1"/>
    <property type="molecule type" value="Genomic_DNA"/>
</dbReference>
<evidence type="ECO:0000313" key="5">
    <source>
        <dbReference type="Proteomes" id="UP000199666"/>
    </source>
</evidence>
<keyword evidence="2" id="KW-0949">S-adenosyl-L-methionine</keyword>
<dbReference type="SFLD" id="SFLDF00288">
    <property type="entry name" value="HemN-like__clustered_with_nucl"/>
    <property type="match status" value="1"/>
</dbReference>
<dbReference type="SFLD" id="SFLDG01065">
    <property type="entry name" value="anaerobic_coproporphyrinogen-I"/>
    <property type="match status" value="1"/>
</dbReference>
<keyword evidence="2" id="KW-0143">Chaperone</keyword>
<keyword evidence="2" id="KW-0349">Heme</keyword>
<keyword evidence="2" id="KW-0408">Iron</keyword>
<evidence type="ECO:0000256" key="2">
    <source>
        <dbReference type="RuleBase" id="RU364116"/>
    </source>
</evidence>
<keyword evidence="2" id="KW-0411">Iron-sulfur</keyword>
<reference evidence="4 5" key="1">
    <citation type="submission" date="2016-10" db="EMBL/GenBank/DDBJ databases">
        <authorList>
            <person name="de Groot N.N."/>
        </authorList>
    </citation>
    <scope>NUCLEOTIDE SEQUENCE [LARGE SCALE GENOMIC DNA]</scope>
    <source>
        <strain evidence="4 5">DSM 18684</strain>
    </source>
</reference>
<dbReference type="NCBIfam" id="TIGR00539">
    <property type="entry name" value="hemN_rel"/>
    <property type="match status" value="1"/>
</dbReference>
<protein>
    <recommendedName>
        <fullName evidence="2">Heme chaperone HemW</fullName>
    </recommendedName>
</protein>
<dbReference type="SFLD" id="SFLDF00562">
    <property type="entry name" value="HemN-like__clustered_with_heat"/>
    <property type="match status" value="1"/>
</dbReference>
<evidence type="ECO:0000259" key="3">
    <source>
        <dbReference type="PROSITE" id="PS51918"/>
    </source>
</evidence>
<dbReference type="InterPro" id="IPR058240">
    <property type="entry name" value="rSAM_sf"/>
</dbReference>
<dbReference type="InterPro" id="IPR006638">
    <property type="entry name" value="Elp3/MiaA/NifB-like_rSAM"/>
</dbReference>
<keyword evidence="5" id="KW-1185">Reference proteome</keyword>
<evidence type="ECO:0000256" key="1">
    <source>
        <dbReference type="ARBA" id="ARBA00006100"/>
    </source>
</evidence>
<dbReference type="CDD" id="cd01335">
    <property type="entry name" value="Radical_SAM"/>
    <property type="match status" value="1"/>
</dbReference>
<dbReference type="AlphaFoldDB" id="A0A1I2TG58"/>
<sequence length="383" mass="42713">MAGIYIHIPFCKKACTYCDFHFSTSLKYADEMVDAICKEIMLKKDRLLAETIESIYFGGGTPSVLPAKAYQKIFDTLTSCFTIASAAEITMEANPDDLDGQKITALKQLPINRFSIGIQSFFEEDLVWMNRAHTAIEAESCIKRSQDAGFENLSIDLIYGYPLLTDPKWLANIQQAIELKTPHISAYSLTVEPRTALAAAIKKGQQTGLDDEQSAAQFLMLNQHLTKAGFEHYEISNYSMPGCYAVHNTNYWRGVPYLGIGPSAHGFNGTTRYLNVANNAQYLAALNGRTLPETIEELSITNQFNEYIMTALRTQWGVDLTKISTEFGQKYTAQTLSQAAEFIENGKLIRLDNKIILSETGKLFADGLAVELFTDDDDNDFVS</sequence>
<organism evidence="4 5">
    <name type="scientific">Pedobacter insulae</name>
    <dbReference type="NCBI Taxonomy" id="414048"/>
    <lineage>
        <taxon>Bacteria</taxon>
        <taxon>Pseudomonadati</taxon>
        <taxon>Bacteroidota</taxon>
        <taxon>Sphingobacteriia</taxon>
        <taxon>Sphingobacteriales</taxon>
        <taxon>Sphingobacteriaceae</taxon>
        <taxon>Pedobacter</taxon>
    </lineage>
</organism>
<feature type="domain" description="Radical SAM core" evidence="3">
    <location>
        <begin position="1"/>
        <end position="231"/>
    </location>
</feature>
<dbReference type="PANTHER" id="PTHR13932">
    <property type="entry name" value="COPROPORPHYRINIGEN III OXIDASE"/>
    <property type="match status" value="1"/>
</dbReference>
<dbReference type="InterPro" id="IPR023404">
    <property type="entry name" value="rSAM_horseshoe"/>
</dbReference>
<dbReference type="SFLD" id="SFLDS00029">
    <property type="entry name" value="Radical_SAM"/>
    <property type="match status" value="1"/>
</dbReference>
<dbReference type="SMART" id="SM00729">
    <property type="entry name" value="Elp3"/>
    <property type="match status" value="1"/>
</dbReference>
<dbReference type="OrthoDB" id="9808022at2"/>
<dbReference type="InterPro" id="IPR007197">
    <property type="entry name" value="rSAM"/>
</dbReference>
<dbReference type="PROSITE" id="PS51918">
    <property type="entry name" value="RADICAL_SAM"/>
    <property type="match status" value="1"/>
</dbReference>
<comment type="similarity">
    <text evidence="1">Belongs to the anaerobic coproporphyrinogen-III oxidase family. HemW subfamily.</text>
</comment>
<dbReference type="GO" id="GO:0046872">
    <property type="term" value="F:metal ion binding"/>
    <property type="evidence" value="ECO:0007669"/>
    <property type="project" value="UniProtKB-UniRule"/>
</dbReference>
<dbReference type="Gene3D" id="3.80.30.20">
    <property type="entry name" value="tm_1862 like domain"/>
    <property type="match status" value="1"/>
</dbReference>
<dbReference type="STRING" id="414048.SAMN04489864_101395"/>